<keyword evidence="3" id="KW-1185">Reference proteome</keyword>
<reference evidence="2 3" key="1">
    <citation type="journal article" date="2021" name="Comput. Struct. Biotechnol. J.">
        <title>De novo genome assembly of the potent medicinal plant Rehmannia glutinosa using nanopore technology.</title>
        <authorList>
            <person name="Ma L."/>
            <person name="Dong C."/>
            <person name="Song C."/>
            <person name="Wang X."/>
            <person name="Zheng X."/>
            <person name="Niu Y."/>
            <person name="Chen S."/>
            <person name="Feng W."/>
        </authorList>
    </citation>
    <scope>NUCLEOTIDE SEQUENCE [LARGE SCALE GENOMIC DNA]</scope>
    <source>
        <strain evidence="2">DH-2019</strain>
    </source>
</reference>
<comment type="caution">
    <text evidence="2">The sequence shown here is derived from an EMBL/GenBank/DDBJ whole genome shotgun (WGS) entry which is preliminary data.</text>
</comment>
<dbReference type="SUPFAM" id="SSF56219">
    <property type="entry name" value="DNase I-like"/>
    <property type="match status" value="1"/>
</dbReference>
<gene>
    <name evidence="2" type="ORF">DH2020_026962</name>
</gene>
<feature type="domain" description="Endonuclease/exonuclease/phosphatase" evidence="1">
    <location>
        <begin position="19"/>
        <end position="189"/>
    </location>
</feature>
<dbReference type="EMBL" id="JABTTQ020000449">
    <property type="protein sequence ID" value="KAK6139303.1"/>
    <property type="molecule type" value="Genomic_DNA"/>
</dbReference>
<evidence type="ECO:0000313" key="3">
    <source>
        <dbReference type="Proteomes" id="UP001318860"/>
    </source>
</evidence>
<dbReference type="InterPro" id="IPR005135">
    <property type="entry name" value="Endo/exonuclease/phosphatase"/>
</dbReference>
<evidence type="ECO:0000313" key="2">
    <source>
        <dbReference type="EMBL" id="KAK6139303.1"/>
    </source>
</evidence>
<protein>
    <recommendedName>
        <fullName evidence="1">Endonuclease/exonuclease/phosphatase domain-containing protein</fullName>
    </recommendedName>
</protein>
<dbReference type="Proteomes" id="UP001318860">
    <property type="component" value="Unassembled WGS sequence"/>
</dbReference>
<accession>A0ABR0VVN0</accession>
<dbReference type="Gene3D" id="3.60.10.10">
    <property type="entry name" value="Endonuclease/exonuclease/phosphatase"/>
    <property type="match status" value="1"/>
</dbReference>
<organism evidence="2 3">
    <name type="scientific">Rehmannia glutinosa</name>
    <name type="common">Chinese foxglove</name>
    <dbReference type="NCBI Taxonomy" id="99300"/>
    <lineage>
        <taxon>Eukaryota</taxon>
        <taxon>Viridiplantae</taxon>
        <taxon>Streptophyta</taxon>
        <taxon>Embryophyta</taxon>
        <taxon>Tracheophyta</taxon>
        <taxon>Spermatophyta</taxon>
        <taxon>Magnoliopsida</taxon>
        <taxon>eudicotyledons</taxon>
        <taxon>Gunneridae</taxon>
        <taxon>Pentapetalae</taxon>
        <taxon>asterids</taxon>
        <taxon>lamiids</taxon>
        <taxon>Lamiales</taxon>
        <taxon>Orobanchaceae</taxon>
        <taxon>Rehmannieae</taxon>
        <taxon>Rehmannia</taxon>
    </lineage>
</organism>
<dbReference type="PANTHER" id="PTHR33710:SF71">
    <property type="entry name" value="ENDONUCLEASE_EXONUCLEASE_PHOSPHATASE DOMAIN-CONTAINING PROTEIN"/>
    <property type="match status" value="1"/>
</dbReference>
<evidence type="ECO:0000259" key="1">
    <source>
        <dbReference type="Pfam" id="PF03372"/>
    </source>
</evidence>
<dbReference type="Pfam" id="PF03372">
    <property type="entry name" value="Exo_endo_phos"/>
    <property type="match status" value="1"/>
</dbReference>
<name>A0ABR0VVN0_REHGL</name>
<proteinExistence type="predicted"/>
<sequence>METKLSGSKAYRLKENLGFLNSIVVESVGNSDGLALMWKEEINLTVKLMGRFFVDTVILSDEGLWRFMGFYGNPNKSLHTLSWDLLRRMHSQMSLPWIIGGDFNEILFPSEKFGGADSIQSGMDNFHTTIERCNLNDLGWSGPRFTWRKGVQNLNNAHEHLDRFLGTQSWTDMFKNYGVYHGDFYGSDHRAIWILTDRVLASKLNAKRKNRPFYFEPAWMMAESFPKAFRDSWMASKRQSESLLEQLKSCGNSLQALTKANSASLETMDFPRIAKLRQELERALLVEEHYWRQRSRAEWLKFGDKNTKYFHRKASARKRNNWITSIESDDGRWVTEDSHISVEIAKYVHFIKPYHDDMLNMVTEDSHTS</sequence>
<dbReference type="InterPro" id="IPR036691">
    <property type="entry name" value="Endo/exonu/phosph_ase_sf"/>
</dbReference>
<dbReference type="PANTHER" id="PTHR33710">
    <property type="entry name" value="BNAC02G09200D PROTEIN"/>
    <property type="match status" value="1"/>
</dbReference>